<keyword evidence="1" id="KW-0472">Membrane</keyword>
<gene>
    <name evidence="2" type="ORF">A3D01_02735</name>
</gene>
<evidence type="ECO:0000256" key="1">
    <source>
        <dbReference type="SAM" id="Phobius"/>
    </source>
</evidence>
<organism evidence="2 3">
    <name type="scientific">Candidatus Woesebacteria bacterium RIFCSPHIGHO2_02_FULL_39_13</name>
    <dbReference type="NCBI Taxonomy" id="1802505"/>
    <lineage>
        <taxon>Bacteria</taxon>
        <taxon>Candidatus Woeseibacteriota</taxon>
    </lineage>
</organism>
<name>A0A1F7Z2Q2_9BACT</name>
<comment type="caution">
    <text evidence="2">The sequence shown here is derived from an EMBL/GenBank/DDBJ whole genome shotgun (WGS) entry which is preliminary data.</text>
</comment>
<proteinExistence type="predicted"/>
<dbReference type="EMBL" id="MGGR01000013">
    <property type="protein sequence ID" value="OGM33862.1"/>
    <property type="molecule type" value="Genomic_DNA"/>
</dbReference>
<dbReference type="Proteomes" id="UP000177169">
    <property type="component" value="Unassembled WGS sequence"/>
</dbReference>
<protein>
    <recommendedName>
        <fullName evidence="4">Glycosyltransferase RgtA/B/C/D-like domain-containing protein</fullName>
    </recommendedName>
</protein>
<evidence type="ECO:0008006" key="4">
    <source>
        <dbReference type="Google" id="ProtNLM"/>
    </source>
</evidence>
<feature type="transmembrane region" description="Helical" evidence="1">
    <location>
        <begin position="12"/>
        <end position="35"/>
    </location>
</feature>
<dbReference type="AlphaFoldDB" id="A0A1F7Z2Q2"/>
<feature type="transmembrane region" description="Helical" evidence="1">
    <location>
        <begin position="230"/>
        <end position="249"/>
    </location>
</feature>
<sequence length="451" mass="52234">MFKFKPLSKRETRLILFFFLLLGFSVRIIFVPYWVKIDGDLLLFSDWGIKFWQYGTKDFYFVKDWHYATPNYPPIISLVYGASYWLFDHKFYLAQLHNLIRIPPAVFIIYFYREGYWLLLKMPSILSDLGIAAIIYKLVKDFTKSFKVAFAASLFYLFNPISIFLSGVWGQSDSMVSLLGMGAFTLLIRGMPGASILFYFSSLYIKPNWLIFAPLYLFIFYKLRPKLRSLVIGSVSTIALFVVSTAPFAKEGILPFSWWLLRERIIPTATVAGKLSVSAFNFYTIFFTIDKHPVTTQVLGLPLGMAGWILFLTVNLIVISGLVKKKLSEPDVVYSLFTIGFAGFLFLPNMLERYFFPSFIPMIILIFSQPRLLTYGLIINMSLFMNIVWAFFRRTKGEINDFFTENNFLVIRILSSLVALSWLFIVTRGEFQTKHVTSLKNKLLMLKFSRG</sequence>
<feature type="transmembrane region" description="Helical" evidence="1">
    <location>
        <begin position="176"/>
        <end position="201"/>
    </location>
</feature>
<feature type="transmembrane region" description="Helical" evidence="1">
    <location>
        <begin position="408"/>
        <end position="426"/>
    </location>
</feature>
<feature type="transmembrane region" description="Helical" evidence="1">
    <location>
        <begin position="118"/>
        <end position="136"/>
    </location>
</feature>
<reference evidence="2 3" key="1">
    <citation type="journal article" date="2016" name="Nat. Commun.">
        <title>Thousands of microbial genomes shed light on interconnected biogeochemical processes in an aquifer system.</title>
        <authorList>
            <person name="Anantharaman K."/>
            <person name="Brown C.T."/>
            <person name="Hug L.A."/>
            <person name="Sharon I."/>
            <person name="Castelle C.J."/>
            <person name="Probst A.J."/>
            <person name="Thomas B.C."/>
            <person name="Singh A."/>
            <person name="Wilkins M.J."/>
            <person name="Karaoz U."/>
            <person name="Brodie E.L."/>
            <person name="Williams K.H."/>
            <person name="Hubbard S.S."/>
            <person name="Banfield J.F."/>
        </authorList>
    </citation>
    <scope>NUCLEOTIDE SEQUENCE [LARGE SCALE GENOMIC DNA]</scope>
</reference>
<feature type="transmembrane region" description="Helical" evidence="1">
    <location>
        <begin position="207"/>
        <end position="223"/>
    </location>
</feature>
<feature type="transmembrane region" description="Helical" evidence="1">
    <location>
        <begin position="148"/>
        <end position="169"/>
    </location>
</feature>
<feature type="transmembrane region" description="Helical" evidence="1">
    <location>
        <begin position="332"/>
        <end position="351"/>
    </location>
</feature>
<evidence type="ECO:0000313" key="3">
    <source>
        <dbReference type="Proteomes" id="UP000177169"/>
    </source>
</evidence>
<feature type="transmembrane region" description="Helical" evidence="1">
    <location>
        <begin position="372"/>
        <end position="392"/>
    </location>
</feature>
<dbReference type="STRING" id="1802505.A3D01_02735"/>
<feature type="transmembrane region" description="Helical" evidence="1">
    <location>
        <begin position="298"/>
        <end position="320"/>
    </location>
</feature>
<evidence type="ECO:0000313" key="2">
    <source>
        <dbReference type="EMBL" id="OGM33862.1"/>
    </source>
</evidence>
<accession>A0A1F7Z2Q2</accession>
<keyword evidence="1" id="KW-0812">Transmembrane</keyword>
<feature type="transmembrane region" description="Helical" evidence="1">
    <location>
        <begin position="265"/>
        <end position="286"/>
    </location>
</feature>
<keyword evidence="1" id="KW-1133">Transmembrane helix</keyword>